<dbReference type="EMBL" id="MU277195">
    <property type="protein sequence ID" value="KAI0065418.1"/>
    <property type="molecule type" value="Genomic_DNA"/>
</dbReference>
<evidence type="ECO:0000313" key="1">
    <source>
        <dbReference type="EMBL" id="KAI0065418.1"/>
    </source>
</evidence>
<organism evidence="1 2">
    <name type="scientific">Artomyces pyxidatus</name>
    <dbReference type="NCBI Taxonomy" id="48021"/>
    <lineage>
        <taxon>Eukaryota</taxon>
        <taxon>Fungi</taxon>
        <taxon>Dikarya</taxon>
        <taxon>Basidiomycota</taxon>
        <taxon>Agaricomycotina</taxon>
        <taxon>Agaricomycetes</taxon>
        <taxon>Russulales</taxon>
        <taxon>Auriscalpiaceae</taxon>
        <taxon>Artomyces</taxon>
    </lineage>
</organism>
<keyword evidence="2" id="KW-1185">Reference proteome</keyword>
<proteinExistence type="predicted"/>
<reference evidence="1" key="2">
    <citation type="journal article" date="2022" name="New Phytol.">
        <title>Evolutionary transition to the ectomycorrhizal habit in the genomes of a hyperdiverse lineage of mushroom-forming fungi.</title>
        <authorList>
            <person name="Looney B."/>
            <person name="Miyauchi S."/>
            <person name="Morin E."/>
            <person name="Drula E."/>
            <person name="Courty P.E."/>
            <person name="Kohler A."/>
            <person name="Kuo A."/>
            <person name="LaButti K."/>
            <person name="Pangilinan J."/>
            <person name="Lipzen A."/>
            <person name="Riley R."/>
            <person name="Andreopoulos W."/>
            <person name="He G."/>
            <person name="Johnson J."/>
            <person name="Nolan M."/>
            <person name="Tritt A."/>
            <person name="Barry K.W."/>
            <person name="Grigoriev I.V."/>
            <person name="Nagy L.G."/>
            <person name="Hibbett D."/>
            <person name="Henrissat B."/>
            <person name="Matheny P.B."/>
            <person name="Labbe J."/>
            <person name="Martin F.M."/>
        </authorList>
    </citation>
    <scope>NUCLEOTIDE SEQUENCE</scope>
    <source>
        <strain evidence="1">HHB10654</strain>
    </source>
</reference>
<gene>
    <name evidence="1" type="ORF">BV25DRAFT_1821819</name>
</gene>
<evidence type="ECO:0000313" key="2">
    <source>
        <dbReference type="Proteomes" id="UP000814140"/>
    </source>
</evidence>
<name>A0ACB8TA02_9AGAM</name>
<accession>A0ACB8TA02</accession>
<protein>
    <submittedName>
        <fullName evidence="1">Uncharacterized protein</fullName>
    </submittedName>
</protein>
<reference evidence="1" key="1">
    <citation type="submission" date="2021-03" db="EMBL/GenBank/DDBJ databases">
        <authorList>
            <consortium name="DOE Joint Genome Institute"/>
            <person name="Ahrendt S."/>
            <person name="Looney B.P."/>
            <person name="Miyauchi S."/>
            <person name="Morin E."/>
            <person name="Drula E."/>
            <person name="Courty P.E."/>
            <person name="Chicoki N."/>
            <person name="Fauchery L."/>
            <person name="Kohler A."/>
            <person name="Kuo A."/>
            <person name="Labutti K."/>
            <person name="Pangilinan J."/>
            <person name="Lipzen A."/>
            <person name="Riley R."/>
            <person name="Andreopoulos W."/>
            <person name="He G."/>
            <person name="Johnson J."/>
            <person name="Barry K.W."/>
            <person name="Grigoriev I.V."/>
            <person name="Nagy L."/>
            <person name="Hibbett D."/>
            <person name="Henrissat B."/>
            <person name="Matheny P.B."/>
            <person name="Labbe J."/>
            <person name="Martin F."/>
        </authorList>
    </citation>
    <scope>NUCLEOTIDE SEQUENCE</scope>
    <source>
        <strain evidence="1">HHB10654</strain>
    </source>
</reference>
<comment type="caution">
    <text evidence="1">The sequence shown here is derived from an EMBL/GenBank/DDBJ whole genome shotgun (WGS) entry which is preliminary data.</text>
</comment>
<sequence>MDSLVEERVAQLQEILARRNALLREMFHLLERRDNIDSILSTESIDNVQVDDFLDRFDLFKHPDTGSILALPEDALAVPSPRFPEEDLPPISEELEAAPPPDRVSPMSDPPLSDPPLSSPNPDQKPLASSDSNERESSLSAESLSAALDVPMEVVEDLAEEVLQPEDVLDLGKEVPELGAEVPELADEVPELADEVPELTDEIQALADEIPQPMNELPHPMDEVSQPMDEVSELADDEELVHPESLSVHEEEMVVDDVNTQSVHSPPKEASVHSPVPEDILDVVELPGSNEVLPEVVPEPLPATGLSPLPSDTAPPEATPIHEQLPLDVESPRAPSSSPATPLDFEPTLDIPSGELPPVHDESDHFMDVTAEPVPLSVPKEGTPAVPPRRVPMEITAMPPEAFMLPPRPSSQVTISASLTPIREAPAFNFVTEPSAEPPPAPAYSPYQMEFQPDRQYTIPPLKSLPPEFQRKGKPNKIQRKREKERAEKGTDARKDVKEDWLPIGINKWGVVMRANPLWRRMSRATKTLSTREWSVAFAELRYIRALERVEVLKDSGKWSYRQPKKQRGVGGLTKTHWDYLLDEMKWMRIDYREERKWKIALAYDLSTAVLEWHAAGTRQVRKERGIIVCWSKPHPREIQSDGMDGSADLEAMDIDYPQTDPDANLPVESGSDDSDDEQEQDKQDVVDALETTALLEEALDTSDQAADSEQSRTRAETEVRPKEEDVEDPSVLASGDPSAPMDVDAPSGSKAEDVQMDTTLVAAESSASGTGLKPTSDDPVLGTVPAPGDQPLPVPKPRSKSNVYAPLRSQIAYSDEHTLFLDFDELHLMQKIRDAAVSDPQGAHVEGPTPPVDISAIFPELQPYNFFEVSPVVASKPPADGRKKSEKRDRDDPHKRQELTTYSKLTPVASFMLKRPTLLGPLKPSEHWKQGHWTSFDDRPVVADFDAPIRANEDTLCSLFEGGKPSLYNPIDDDSSLPSAPRDPLKRMPDGFWTNQDDLLLKRLVEKYPKNWGLISDTFNSTRGAISTERRTDWECKERFKARWIGKDRADKDFGQEAVTPTSARPVSQMTTRKRMASISTAAPSGTPAPTISSESRKRRRHALLFDTIRKVVKKREATAKANANPRKPSAVHDTHGQFSKLPKLSPAELSRMKADKETREQQEAIARRRAEETARQIALREQAQRGQAAQAQAAQQPAANGAVARPPSNGLQPPQHHQAVPQIRSQVNISQQQRLPSGSGAPRISPQQLLVAQQRALAATNGASLQAASTNMAANHLSPPSSFAQRAATSSPVVQQSSPPRTSATPNPPRPPSAQQQQMVGYTQTSPNMHAAAAVARPNGNIGHYYPIPNMHQQQFTQEQMVEAMRIQSLMQRNVQMTAQGGAYPPQA</sequence>
<dbReference type="Proteomes" id="UP000814140">
    <property type="component" value="Unassembled WGS sequence"/>
</dbReference>